<evidence type="ECO:0000259" key="4">
    <source>
        <dbReference type="Pfam" id="PF17172"/>
    </source>
</evidence>
<feature type="domain" description="Metaxin glutathione S-transferase" evidence="3">
    <location>
        <begin position="189"/>
        <end position="252"/>
    </location>
</feature>
<dbReference type="SFLD" id="SFLDS00019">
    <property type="entry name" value="Glutathione_Transferase_(cytos"/>
    <property type="match status" value="1"/>
</dbReference>
<proteinExistence type="inferred from homology"/>
<dbReference type="Pfam" id="PF17171">
    <property type="entry name" value="GST_C_6"/>
    <property type="match status" value="1"/>
</dbReference>
<dbReference type="SUPFAM" id="SSF52833">
    <property type="entry name" value="Thioredoxin-like"/>
    <property type="match status" value="1"/>
</dbReference>
<dbReference type="PANTHER" id="PTHR12289:SF41">
    <property type="entry name" value="FAILED AXON CONNECTIONS-RELATED"/>
    <property type="match status" value="1"/>
</dbReference>
<dbReference type="SUPFAM" id="SSF47616">
    <property type="entry name" value="GST C-terminal domain-like"/>
    <property type="match status" value="1"/>
</dbReference>
<comment type="similarity">
    <text evidence="1">Belongs to the FAX family.</text>
</comment>
<comment type="caution">
    <text evidence="5">The sequence shown here is derived from an EMBL/GenBank/DDBJ whole genome shotgun (WGS) entry which is preliminary data.</text>
</comment>
<dbReference type="Gene3D" id="1.20.1050.10">
    <property type="match status" value="1"/>
</dbReference>
<accession>A0A7I8VBK5</accession>
<dbReference type="CDD" id="cd03193">
    <property type="entry name" value="GST_C_Metaxin"/>
    <property type="match status" value="1"/>
</dbReference>
<dbReference type="OrthoDB" id="5809458at2759"/>
<dbReference type="Pfam" id="PF17172">
    <property type="entry name" value="GST_N_4"/>
    <property type="match status" value="1"/>
</dbReference>
<keyword evidence="6" id="KW-1185">Reference proteome</keyword>
<dbReference type="InterPro" id="IPR036282">
    <property type="entry name" value="Glutathione-S-Trfase_C_sf"/>
</dbReference>
<dbReference type="EMBL" id="CAJFCJ010000004">
    <property type="protein sequence ID" value="CAD5113715.1"/>
    <property type="molecule type" value="Genomic_DNA"/>
</dbReference>
<evidence type="ECO:0000256" key="1">
    <source>
        <dbReference type="ARBA" id="ARBA00006475"/>
    </source>
</evidence>
<dbReference type="SFLD" id="SFLDG01200">
    <property type="entry name" value="SUF1.1"/>
    <property type="match status" value="1"/>
</dbReference>
<reference evidence="5 6" key="1">
    <citation type="submission" date="2020-08" db="EMBL/GenBank/DDBJ databases">
        <authorList>
            <person name="Hejnol A."/>
        </authorList>
    </citation>
    <scope>NUCLEOTIDE SEQUENCE [LARGE SCALE GENOMIC DNA]</scope>
</reference>
<gene>
    <name evidence="5" type="ORF">DGYR_LOCUS2660</name>
</gene>
<dbReference type="InterPro" id="IPR033468">
    <property type="entry name" value="Metaxin_GST"/>
</dbReference>
<dbReference type="InterPro" id="IPR050931">
    <property type="entry name" value="Mito_Protein_Transport_Metaxin"/>
</dbReference>
<keyword evidence="2" id="KW-0472">Membrane</keyword>
<dbReference type="Proteomes" id="UP000549394">
    <property type="component" value="Unassembled WGS sequence"/>
</dbReference>
<keyword evidence="2" id="KW-0812">Transmembrane</keyword>
<evidence type="ECO:0000313" key="6">
    <source>
        <dbReference type="Proteomes" id="UP000549394"/>
    </source>
</evidence>
<dbReference type="InterPro" id="IPR012336">
    <property type="entry name" value="Thioredoxin-like_fold"/>
</dbReference>
<name>A0A7I8VBK5_9ANNE</name>
<feature type="domain" description="Thioredoxin-like fold" evidence="4">
    <location>
        <begin position="51"/>
        <end position="146"/>
    </location>
</feature>
<dbReference type="InterPro" id="IPR036249">
    <property type="entry name" value="Thioredoxin-like_sf"/>
</dbReference>
<evidence type="ECO:0000259" key="3">
    <source>
        <dbReference type="Pfam" id="PF17171"/>
    </source>
</evidence>
<evidence type="ECO:0000313" key="5">
    <source>
        <dbReference type="EMBL" id="CAD5113715.1"/>
    </source>
</evidence>
<protein>
    <submittedName>
        <fullName evidence="5">DgyrCDS2879</fullName>
    </submittedName>
</protein>
<dbReference type="AlphaFoldDB" id="A0A7I8VBK5"/>
<feature type="transmembrane region" description="Helical" evidence="2">
    <location>
        <begin position="6"/>
        <end position="22"/>
    </location>
</feature>
<organism evidence="5 6">
    <name type="scientific">Dimorphilus gyrociliatus</name>
    <dbReference type="NCBI Taxonomy" id="2664684"/>
    <lineage>
        <taxon>Eukaryota</taxon>
        <taxon>Metazoa</taxon>
        <taxon>Spiralia</taxon>
        <taxon>Lophotrochozoa</taxon>
        <taxon>Annelida</taxon>
        <taxon>Polychaeta</taxon>
        <taxon>Polychaeta incertae sedis</taxon>
        <taxon>Dinophilidae</taxon>
        <taxon>Dimorphilus</taxon>
    </lineage>
</organism>
<sequence>MLYLAASVAIPIVGIGVYLKFFRSSKRPNYPKDIVYAHIGPRGPYAPSLSPFAIKLELFMKITNIEYEGELHDIVMSSKGKFPWISYNEDDVTDSQFSIEYMKRKFKVDLDHDYTPAELAIGRAMQKMAEENLYWCLVLERWVYQKIPKLWTISKIPQHVIWIVKKGQIKNAYGQGMGRHTEEEVFDIARRDLKALSDFLGDKKFLLGDKITEFDCAIFGLLCQIYYHSMDGCLNAYMTKELKNLCDYVLRVKETFWPDWNECVQIQDHSGKKTN</sequence>
<evidence type="ECO:0000256" key="2">
    <source>
        <dbReference type="SAM" id="Phobius"/>
    </source>
</evidence>
<dbReference type="InterPro" id="IPR040079">
    <property type="entry name" value="Glutathione_S-Trfase"/>
</dbReference>
<dbReference type="PANTHER" id="PTHR12289">
    <property type="entry name" value="METAXIN RELATED"/>
    <property type="match status" value="1"/>
</dbReference>
<dbReference type="SFLD" id="SFLDG01180">
    <property type="entry name" value="SUF1"/>
    <property type="match status" value="1"/>
</dbReference>
<dbReference type="GO" id="GO:0005737">
    <property type="term" value="C:cytoplasm"/>
    <property type="evidence" value="ECO:0007669"/>
    <property type="project" value="TreeGrafter"/>
</dbReference>
<keyword evidence="2" id="KW-1133">Transmembrane helix</keyword>
<dbReference type="InterPro" id="IPR026928">
    <property type="entry name" value="FAX/IsoI-like"/>
</dbReference>